<organism evidence="1">
    <name type="scientific">freshwater metagenome</name>
    <dbReference type="NCBI Taxonomy" id="449393"/>
    <lineage>
        <taxon>unclassified sequences</taxon>
        <taxon>metagenomes</taxon>
        <taxon>ecological metagenomes</taxon>
    </lineage>
</organism>
<proteinExistence type="predicted"/>
<dbReference type="AlphaFoldDB" id="A0A094SEL4"/>
<accession>A0A094SEL4</accession>
<protein>
    <recommendedName>
        <fullName evidence="2">SCO1664 family protein</fullName>
    </recommendedName>
</protein>
<dbReference type="EMBL" id="JNSK01000060">
    <property type="protein sequence ID" value="KGA16663.1"/>
    <property type="molecule type" value="Genomic_DNA"/>
</dbReference>
<evidence type="ECO:0000313" key="1">
    <source>
        <dbReference type="EMBL" id="KGA16663.1"/>
    </source>
</evidence>
<dbReference type="InterPro" id="IPR022292">
    <property type="entry name" value="CHP03843"/>
</dbReference>
<dbReference type="NCBIfam" id="TIGR03843">
    <property type="entry name" value="SCO1664 family protein"/>
    <property type="match status" value="1"/>
</dbReference>
<sequence>MSDSEAKLRQGELVVTGRLIDASNATLLANCIVGNESIKCIYKPIAGERPLWDFQDGNLASREYAAFLISEMMQMHIVPTTILRDGPYGMGMVQEWIDIDANIDLADYFRRDQSQLRAMALFDAVINNTDRKIGHLLPREDGKLYGCDHGVTFHEENKLRTVLWQWAGQNLSVDELNSLNELILKLESHQGEAFNALLTTNEIQALRSRIMNLIDQKTFPMPNPEWPAIPWPAF</sequence>
<name>A0A094SEL4_9ZZZZ</name>
<reference evidence="1" key="1">
    <citation type="submission" date="2014-05" db="EMBL/GenBank/DDBJ databases">
        <title>Key roles for freshwater Actinobacteria revealed by deep metagenomic sequencing.</title>
        <authorList>
            <person name="Ghai R."/>
            <person name="Mizuno C.M."/>
            <person name="Picazo A."/>
            <person name="Camacho A."/>
            <person name="Rodriguez-Valera F."/>
        </authorList>
    </citation>
    <scope>NUCLEOTIDE SEQUENCE</scope>
</reference>
<comment type="caution">
    <text evidence="1">The sequence shown here is derived from an EMBL/GenBank/DDBJ whole genome shotgun (WGS) entry which is preliminary data.</text>
</comment>
<gene>
    <name evidence="1" type="ORF">GM50_13905</name>
</gene>
<evidence type="ECO:0008006" key="2">
    <source>
        <dbReference type="Google" id="ProtNLM"/>
    </source>
</evidence>